<dbReference type="AlphaFoldDB" id="A0RW95"/>
<feature type="binding site" evidence="7">
    <location>
        <position position="248"/>
    </location>
    <ligand>
        <name>pyridoxal 5'-phosphate</name>
        <dbReference type="ChEBI" id="CHEBI:597326"/>
    </ligand>
</feature>
<dbReference type="CDD" id="cd00610">
    <property type="entry name" value="OAT_like"/>
    <property type="match status" value="1"/>
</dbReference>
<dbReference type="HAMAP" id="MF_00834">
    <property type="entry name" value="BioA"/>
    <property type="match status" value="1"/>
</dbReference>
<dbReference type="PANTHER" id="PTHR42684">
    <property type="entry name" value="ADENOSYLMETHIONINE-8-AMINO-7-OXONONANOATE AMINOTRANSFERASE"/>
    <property type="match status" value="1"/>
</dbReference>
<evidence type="ECO:0000256" key="7">
    <source>
        <dbReference type="HAMAP-Rule" id="MF_00834"/>
    </source>
</evidence>
<dbReference type="GO" id="GO:0030170">
    <property type="term" value="F:pyridoxal phosphate binding"/>
    <property type="evidence" value="ECO:0007669"/>
    <property type="project" value="UniProtKB-UniRule"/>
</dbReference>
<evidence type="ECO:0000313" key="8">
    <source>
        <dbReference type="EMBL" id="ABK77612.1"/>
    </source>
</evidence>
<dbReference type="HOGENOM" id="CLU_016922_4_3_2"/>
<dbReference type="UniPathway" id="UPA00078">
    <property type="reaction ID" value="UER00160"/>
</dbReference>
<feature type="binding site" evidence="7">
    <location>
        <begin position="111"/>
        <end position="112"/>
    </location>
    <ligand>
        <name>pyridoxal 5'-phosphate</name>
        <dbReference type="ChEBI" id="CHEBI:597326"/>
    </ligand>
</feature>
<evidence type="ECO:0000256" key="4">
    <source>
        <dbReference type="ARBA" id="ARBA00022691"/>
    </source>
</evidence>
<reference evidence="8 9" key="1">
    <citation type="journal article" date="2006" name="Proc. Natl. Acad. Sci. U.S.A.">
        <title>Genomic analysis of the uncultivated marine crenarchaeote Cenarchaeum symbiosum.</title>
        <authorList>
            <person name="Hallam S.J."/>
            <person name="Konstantinidis K.T."/>
            <person name="Putnam N."/>
            <person name="Schleper C."/>
            <person name="Watanabe Y."/>
            <person name="Sugahara J."/>
            <person name="Preston C."/>
            <person name="de la Torre J."/>
            <person name="Richardson P.M."/>
            <person name="DeLong E.F."/>
        </authorList>
    </citation>
    <scope>NUCLEOTIDE SEQUENCE [LARGE SCALE GENOMIC DNA]</scope>
    <source>
        <strain evidence="9">A</strain>
    </source>
</reference>
<protein>
    <recommendedName>
        <fullName evidence="7">Adenosylmethionine-8-amino-7-oxononanoate aminotransferase</fullName>
        <ecNumber evidence="7">2.6.1.62</ecNumber>
    </recommendedName>
    <alternativeName>
        <fullName evidence="7">7,8-diamino-pelargonic acid aminotransferase</fullName>
        <shortName evidence="7">DAPA AT</shortName>
        <shortName evidence="7">DAPA aminotransferase</shortName>
    </alternativeName>
    <alternativeName>
        <fullName evidence="7">7,8-diaminononanoate synthase</fullName>
        <shortName evidence="7">DANS</shortName>
    </alternativeName>
    <alternativeName>
        <fullName evidence="7">Diaminopelargonic acid synthase</fullName>
    </alternativeName>
</protein>
<dbReference type="Gene3D" id="3.40.640.10">
    <property type="entry name" value="Type I PLP-dependent aspartate aminotransferase-like (Major domain)"/>
    <property type="match status" value="1"/>
</dbReference>
<feature type="binding site" evidence="7">
    <location>
        <begin position="313"/>
        <end position="314"/>
    </location>
    <ligand>
        <name>pyridoxal 5'-phosphate</name>
        <dbReference type="ChEBI" id="CHEBI:597326"/>
    </ligand>
</feature>
<evidence type="ECO:0000256" key="6">
    <source>
        <dbReference type="ARBA" id="ARBA00022898"/>
    </source>
</evidence>
<dbReference type="PROSITE" id="PS00600">
    <property type="entry name" value="AA_TRANSFER_CLASS_3"/>
    <property type="match status" value="1"/>
</dbReference>
<dbReference type="GO" id="GO:0004015">
    <property type="term" value="F:adenosylmethionine-8-amino-7-oxononanoate transaminase activity"/>
    <property type="evidence" value="ECO:0007669"/>
    <property type="project" value="UniProtKB-UniRule"/>
</dbReference>
<keyword evidence="3 7" id="KW-0808">Transferase</keyword>
<dbReference type="GO" id="GO:0009102">
    <property type="term" value="P:biotin biosynthetic process"/>
    <property type="evidence" value="ECO:0007669"/>
    <property type="project" value="UniProtKB-UniRule"/>
</dbReference>
<keyword evidence="2 7" id="KW-0032">Aminotransferase</keyword>
<proteinExistence type="inferred from homology"/>
<evidence type="ECO:0000256" key="3">
    <source>
        <dbReference type="ARBA" id="ARBA00022679"/>
    </source>
</evidence>
<feature type="binding site" evidence="7">
    <location>
        <position position="402"/>
    </location>
    <ligand>
        <name>substrate</name>
    </ligand>
</feature>
<evidence type="ECO:0000313" key="9">
    <source>
        <dbReference type="Proteomes" id="UP000000758"/>
    </source>
</evidence>
<accession>A0RW95</accession>
<dbReference type="InterPro" id="IPR005815">
    <property type="entry name" value="BioA"/>
</dbReference>
<sequence>MEQAGEQALSSVVWHPNTQMGEWDEFGEIVQGRGMHLIDKKGRKLLDGVASMWCNVWGHSRPELVRAITRQAARLQHSPLFNLTNGPAEELARMLIETIPGMHRVFYSDNGSTAMEVAFKMAIQYWSNEGDSGRNRIAALSNGYHGDTFGAMSVGYMPGFFGAFKGQLFPAVRFDAPGGREAPGGPTDKEIEEECLGNMEERFADGTIAALAMESGAQVAGGVRIYPRGFQRRVSRICKRHGVLLILDEVATGLGRLGSMAEYEAQGGRPDIAAYGKMLTGGYLTMSATLATKKVYDSFLGGYDENRHLFHGHTYTGNPLAAAAAIENLRMYKRRNLLDKVAKGARVLGGYTEEISGMGRVSDVRHAGMLMGIELSRGAPKGGPSTNKIIFEAGRRNGVYLRTLGDVVMLVPPLAMGPADLRRLVEGTVRAVREAPLDG</sequence>
<comment type="caution">
    <text evidence="7">Lacks conserved residue(s) required for the propagation of feature annotation.</text>
</comment>
<dbReference type="InterPro" id="IPR015422">
    <property type="entry name" value="PyrdxlP-dep_Trfase_small"/>
</dbReference>
<evidence type="ECO:0000256" key="1">
    <source>
        <dbReference type="ARBA" id="ARBA00001933"/>
    </source>
</evidence>
<dbReference type="GO" id="GO:0005737">
    <property type="term" value="C:cytoplasm"/>
    <property type="evidence" value="ECO:0007669"/>
    <property type="project" value="UniProtKB-SubCell"/>
</dbReference>
<dbReference type="STRING" id="414004.CENSYa_0980"/>
<dbReference type="EC" id="2.6.1.62" evidence="7"/>
<comment type="subunit">
    <text evidence="7">Homodimer.</text>
</comment>
<comment type="catalytic activity">
    <reaction evidence="7">
        <text>(8S)-8-amino-7-oxononanoate + S-adenosyl-L-methionine = S-adenosyl-4-methylsulfanyl-2-oxobutanoate + (7R,8S)-7,8-diammoniononanoate</text>
        <dbReference type="Rhea" id="RHEA:16861"/>
        <dbReference type="ChEBI" id="CHEBI:16490"/>
        <dbReference type="ChEBI" id="CHEBI:59789"/>
        <dbReference type="ChEBI" id="CHEBI:149468"/>
        <dbReference type="ChEBI" id="CHEBI:149469"/>
        <dbReference type="EC" id="2.6.1.62"/>
    </reaction>
</comment>
<comment type="function">
    <text evidence="7">Catalyzes the transfer of the alpha-amino group from S-adenosyl-L-methionine (SAM) to 7-keto-8-aminopelargonic acid (KAPA) to form 7,8-diaminopelargonic acid (DAPA). It is the only aminotransferase known to utilize SAM as an amino donor.</text>
</comment>
<comment type="pathway">
    <text evidence="7">Cofactor biosynthesis; biotin biosynthesis; 7,8-diaminononanoate from 8-amino-7-oxononanoate (SAM route): step 1/1.</text>
</comment>
<dbReference type="EnsemblBacteria" id="ABK77612">
    <property type="protein sequence ID" value="ABK77612"/>
    <property type="gene ID" value="CENSYa_0980"/>
</dbReference>
<feature type="modified residue" description="N6-(pyridoxal phosphate)lysine" evidence="7">
    <location>
        <position position="277"/>
    </location>
</feature>
<dbReference type="SUPFAM" id="SSF53383">
    <property type="entry name" value="PLP-dependent transferases"/>
    <property type="match status" value="1"/>
</dbReference>
<dbReference type="Gene3D" id="3.90.1150.10">
    <property type="entry name" value="Aspartate Aminotransferase, domain 1"/>
    <property type="match status" value="1"/>
</dbReference>
<evidence type="ECO:0000256" key="2">
    <source>
        <dbReference type="ARBA" id="ARBA00022576"/>
    </source>
</evidence>
<dbReference type="Proteomes" id="UP000000758">
    <property type="component" value="Chromosome"/>
</dbReference>
<gene>
    <name evidence="7" type="primary">bioA</name>
    <name evidence="8" type="ordered locus">CENSYa_0980</name>
</gene>
<feature type="site" description="Participates in the substrate recognition with KAPA and in a stacking interaction with the adenine ring of SAM" evidence="7">
    <location>
        <position position="17"/>
    </location>
</feature>
<dbReference type="InterPro" id="IPR049704">
    <property type="entry name" value="Aminotrans_3_PPA_site"/>
</dbReference>
<dbReference type="PATRIC" id="fig|414004.10.peg.904"/>
<dbReference type="InterPro" id="IPR015424">
    <property type="entry name" value="PyrdxlP-dep_Trfase"/>
</dbReference>
<dbReference type="NCBIfam" id="TIGR00508">
    <property type="entry name" value="bioA"/>
    <property type="match status" value="1"/>
</dbReference>
<dbReference type="Pfam" id="PF00202">
    <property type="entry name" value="Aminotran_3"/>
    <property type="match status" value="1"/>
</dbReference>
<feature type="binding site" evidence="7">
    <location>
        <position position="312"/>
    </location>
    <ligand>
        <name>substrate</name>
    </ligand>
</feature>
<dbReference type="InterPro" id="IPR005814">
    <property type="entry name" value="Aminotrans_3"/>
</dbReference>
<keyword evidence="4 7" id="KW-0949">S-adenosyl-L-methionine</keyword>
<keyword evidence="5 7" id="KW-0093">Biotin biosynthesis</keyword>
<dbReference type="PANTHER" id="PTHR42684:SF3">
    <property type="entry name" value="ADENOSYLMETHIONINE-8-AMINO-7-OXONONANOATE AMINOTRANSFERASE"/>
    <property type="match status" value="1"/>
</dbReference>
<comment type="cofactor">
    <cofactor evidence="1 7">
        <name>pyridoxal 5'-phosphate</name>
        <dbReference type="ChEBI" id="CHEBI:597326"/>
    </cofactor>
</comment>
<dbReference type="EMBL" id="DP000238">
    <property type="protein sequence ID" value="ABK77612.1"/>
    <property type="molecule type" value="Genomic_DNA"/>
</dbReference>
<keyword evidence="7" id="KW-0963">Cytoplasm</keyword>
<dbReference type="KEGG" id="csy:CENSYa_0980"/>
<name>A0RW95_CENSY</name>
<comment type="similarity">
    <text evidence="7">Belongs to the class-III pyridoxal-phosphate-dependent aminotransferase family. BioA subfamily.</text>
</comment>
<evidence type="ECO:0000256" key="5">
    <source>
        <dbReference type="ARBA" id="ARBA00022756"/>
    </source>
</evidence>
<keyword evidence="6 7" id="KW-0663">Pyridoxal phosphate</keyword>
<organism evidence="8 9">
    <name type="scientific">Cenarchaeum symbiosum (strain A)</name>
    <dbReference type="NCBI Taxonomy" id="414004"/>
    <lineage>
        <taxon>Archaea</taxon>
        <taxon>Nitrososphaerota</taxon>
        <taxon>Candidatus Cenarchaeales</taxon>
        <taxon>Candidatus Cenarchaeaceae</taxon>
        <taxon>Candidatus Cenarchaeum</taxon>
    </lineage>
</organism>
<feature type="binding site" evidence="7">
    <location>
        <position position="277"/>
    </location>
    <ligand>
        <name>substrate</name>
    </ligand>
</feature>
<comment type="subcellular location">
    <subcellularLocation>
        <location evidence="7">Cytoplasm</location>
    </subcellularLocation>
</comment>
<dbReference type="InterPro" id="IPR015421">
    <property type="entry name" value="PyrdxlP-dep_Trfase_major"/>
</dbReference>
<feature type="binding site" evidence="7">
    <location>
        <position position="144"/>
    </location>
    <ligand>
        <name>substrate</name>
    </ligand>
</feature>
<keyword evidence="9" id="KW-1185">Reference proteome</keyword>